<reference evidence="2" key="2">
    <citation type="submission" date="2025-08" db="UniProtKB">
        <authorList>
            <consortium name="RefSeq"/>
        </authorList>
    </citation>
    <scope>IDENTIFICATION</scope>
    <source>
        <tissue evidence="2">Leaf</tissue>
    </source>
</reference>
<name>A0AC58S5X2_TOBAC</name>
<reference evidence="1" key="1">
    <citation type="journal article" date="2014" name="Nat. Commun.">
        <title>The tobacco genome sequence and its comparison with those of tomato and potato.</title>
        <authorList>
            <person name="Sierro N."/>
            <person name="Battey J.N."/>
            <person name="Ouadi S."/>
            <person name="Bakaher N."/>
            <person name="Bovet L."/>
            <person name="Willig A."/>
            <person name="Goepfert S."/>
            <person name="Peitsch M.C."/>
            <person name="Ivanov N.V."/>
        </authorList>
    </citation>
    <scope>NUCLEOTIDE SEQUENCE [LARGE SCALE GENOMIC DNA]</scope>
</reference>
<gene>
    <name evidence="2" type="primary">LOC142165812</name>
</gene>
<evidence type="ECO:0000313" key="2">
    <source>
        <dbReference type="RefSeq" id="XP_075080289.1"/>
    </source>
</evidence>
<accession>A0AC58S5X2</accession>
<dbReference type="Proteomes" id="UP000790787">
    <property type="component" value="Chromosome 11"/>
</dbReference>
<proteinExistence type="predicted"/>
<dbReference type="RefSeq" id="XP_075080289.1">
    <property type="nucleotide sequence ID" value="XM_075224188.1"/>
</dbReference>
<sequence>MARDMEAPWLVGGDFNVIWEEEEKFGGLPVSLNEIDVFRHCINTSNLFDLGFKGSIFTWWNGRAEEDCIFKRLDRCLANVEFQQTFPRIEVQHLSKTGSDHSPMYLKWMNRERLQKVQAELIKCLALEEKYWQQKAGMTWFKEGDRNTKFFHAQVREHVPNLINTEQNAELIKQPTKEEVKVAVLGLNGDSAGGPDGMTGKFYHSCWDIIGDDMYDMVRALFNGHELPKCVLSRVVHERLVKFLLSLISEEQSGFVKDRNIVENILLTQEIVTDIRLRTNVGPNVILKLDMTKAYDRLSWLFLTKVLRKMGFTERLIGIVFGLVSNNWYSILINGKAHGFFKSSRGVKQGDPVSPTLFILAAEALSRGLNALHTNLYFCGFGMPKWSPKINHLAYADDMIIFSSSDETSLMLIMQVLNAYEAASGQLVNKTKSAVYLHHLTDMEVVSKVERITGIHRNDFPIIYLGSPIFYARRKLEYYQPLITKFFWSSSVGGTSRHWASWNTLCMPVEEGGIGFRSLHDVAKALLGLGTLYFLVPQDFGIDETVHNVHDVTLDGEWDVDRLFEILPEDLVVHILEKIKPPSSQQVLDVPCWMLETRGYFSVRSAWDYTRRRDEPRTTYRIIWVKGLPFKIAFFMWKVWKAKLPLDDFLKRVGYCIPSKCWCCVQPDEESLQHLFFRSETAKTTWKYFLSRAGIAVEGLTLHQEITKCWTANVCLRLKPVIQALPSCVVWELWKRRNSMKYGDAVTTSRVIYQVSSNLQALVKVRKPEMDMVPHKWQDLLAMMENFTPKLKVTKVMWEFPSAGWLKVNTEGASRGNPGRRSIGFCIRNENGDIVKSVGKEIEETTNTVAEAKAMVEALRFCRFQQYSRVWIQIDSMLLKKIMDRIWKPPWIISEHIEKMMQLMNGGKEVS</sequence>
<evidence type="ECO:0000313" key="1">
    <source>
        <dbReference type="Proteomes" id="UP000790787"/>
    </source>
</evidence>
<protein>
    <submittedName>
        <fullName evidence="2">Uncharacterized protein LOC142165812</fullName>
    </submittedName>
</protein>
<keyword evidence="1" id="KW-1185">Reference proteome</keyword>
<organism evidence="1 2">
    <name type="scientific">Nicotiana tabacum</name>
    <name type="common">Common tobacco</name>
    <dbReference type="NCBI Taxonomy" id="4097"/>
    <lineage>
        <taxon>Eukaryota</taxon>
        <taxon>Viridiplantae</taxon>
        <taxon>Streptophyta</taxon>
        <taxon>Embryophyta</taxon>
        <taxon>Tracheophyta</taxon>
        <taxon>Spermatophyta</taxon>
        <taxon>Magnoliopsida</taxon>
        <taxon>eudicotyledons</taxon>
        <taxon>Gunneridae</taxon>
        <taxon>Pentapetalae</taxon>
        <taxon>asterids</taxon>
        <taxon>lamiids</taxon>
        <taxon>Solanales</taxon>
        <taxon>Solanaceae</taxon>
        <taxon>Nicotianoideae</taxon>
        <taxon>Nicotianeae</taxon>
        <taxon>Nicotiana</taxon>
    </lineage>
</organism>